<dbReference type="Gene3D" id="2.60.120.10">
    <property type="entry name" value="Jelly Rolls"/>
    <property type="match status" value="2"/>
</dbReference>
<organism evidence="20 21">
    <name type="scientific">Sus scrofa</name>
    <name type="common">Pig</name>
    <dbReference type="NCBI Taxonomy" id="9823"/>
    <lineage>
        <taxon>Eukaryota</taxon>
        <taxon>Metazoa</taxon>
        <taxon>Chordata</taxon>
        <taxon>Craniata</taxon>
        <taxon>Vertebrata</taxon>
        <taxon>Euteleostomi</taxon>
        <taxon>Mammalia</taxon>
        <taxon>Eutheria</taxon>
        <taxon>Laurasiatheria</taxon>
        <taxon>Artiodactyla</taxon>
        <taxon>Suina</taxon>
        <taxon>Suidae</taxon>
        <taxon>Sus</taxon>
    </lineage>
</organism>
<dbReference type="Pfam" id="PF24179">
    <property type="entry name" value="NTE_Ploop"/>
    <property type="match status" value="1"/>
</dbReference>
<dbReference type="Pfam" id="PF01734">
    <property type="entry name" value="Patatin"/>
    <property type="match status" value="1"/>
</dbReference>
<feature type="compositionally biased region" description="Low complexity" evidence="17">
    <location>
        <begin position="151"/>
        <end position="160"/>
    </location>
</feature>
<keyword evidence="6 16" id="KW-0378">Hydrolase</keyword>
<comment type="catalytic activity">
    <reaction evidence="13">
        <text>1-hexadecanoyl-sn-glycero-3-phosphate + H2O = sn-glycerol 3-phosphate + hexadecanoate + H(+)</text>
        <dbReference type="Rhea" id="RHEA:49092"/>
        <dbReference type="ChEBI" id="CHEBI:7896"/>
        <dbReference type="ChEBI" id="CHEBI:15377"/>
        <dbReference type="ChEBI" id="CHEBI:15378"/>
        <dbReference type="ChEBI" id="CHEBI:57518"/>
        <dbReference type="ChEBI" id="CHEBI:57597"/>
    </reaction>
    <physiologicalReaction direction="left-to-right" evidence="13">
        <dbReference type="Rhea" id="RHEA:49093"/>
    </physiologicalReaction>
</comment>
<evidence type="ECO:0000256" key="16">
    <source>
        <dbReference type="PROSITE-ProRule" id="PRU01161"/>
    </source>
</evidence>
<evidence type="ECO:0000313" key="21">
    <source>
        <dbReference type="Proteomes" id="UP000694726"/>
    </source>
</evidence>
<evidence type="ECO:0000256" key="1">
    <source>
        <dbReference type="ARBA" id="ARBA00004643"/>
    </source>
</evidence>
<dbReference type="PANTHER" id="PTHR14226">
    <property type="entry name" value="NEUROPATHY TARGET ESTERASE/SWISS CHEESE D.MELANOGASTER"/>
    <property type="match status" value="1"/>
</dbReference>
<feature type="region of interest" description="Disordered" evidence="17">
    <location>
        <begin position="73"/>
        <end position="160"/>
    </location>
</feature>
<dbReference type="InterPro" id="IPR050301">
    <property type="entry name" value="NTE"/>
</dbReference>
<evidence type="ECO:0000256" key="13">
    <source>
        <dbReference type="ARBA" id="ARBA00048133"/>
    </source>
</evidence>
<comment type="similarity">
    <text evidence="2">Belongs to the NTE family.</text>
</comment>
<dbReference type="FunFam" id="2.60.120.10:FF:000022">
    <property type="entry name" value="Patatin like phospholipase domain containing 7"/>
    <property type="match status" value="1"/>
</dbReference>
<dbReference type="GO" id="GO:0004622">
    <property type="term" value="F:phosphatidylcholine lysophospholipase activity"/>
    <property type="evidence" value="ECO:0007669"/>
    <property type="project" value="UniProtKB-EC"/>
</dbReference>
<dbReference type="FunFam" id="2.60.120.10:FF:000010">
    <property type="entry name" value="neuropathy target esterase isoform X1"/>
    <property type="match status" value="1"/>
</dbReference>
<evidence type="ECO:0000256" key="4">
    <source>
        <dbReference type="ARBA" id="ARBA00022553"/>
    </source>
</evidence>
<name>A0A8D0U0T4_PIG</name>
<evidence type="ECO:0000259" key="19">
    <source>
        <dbReference type="PROSITE" id="PS51635"/>
    </source>
</evidence>
<feature type="compositionally biased region" description="Low complexity" evidence="17">
    <location>
        <begin position="1014"/>
        <end position="1024"/>
    </location>
</feature>
<feature type="short sequence motif" description="DGA/G" evidence="16">
    <location>
        <begin position="820"/>
        <end position="822"/>
    </location>
</feature>
<reference evidence="20" key="1">
    <citation type="submission" date="2025-08" db="UniProtKB">
        <authorList>
            <consortium name="Ensembl"/>
        </authorList>
    </citation>
    <scope>IDENTIFICATION</scope>
</reference>
<dbReference type="GO" id="GO:0005789">
    <property type="term" value="C:endoplasmic reticulum membrane"/>
    <property type="evidence" value="ECO:0007669"/>
    <property type="project" value="UniProtKB-SubCell"/>
</dbReference>
<evidence type="ECO:0000259" key="18">
    <source>
        <dbReference type="PROSITE" id="PS50042"/>
    </source>
</evidence>
<feature type="short sequence motif" description="GXSXG" evidence="16">
    <location>
        <begin position="698"/>
        <end position="702"/>
    </location>
</feature>
<feature type="region of interest" description="Disordered" evidence="17">
    <location>
        <begin position="1001"/>
        <end position="1024"/>
    </location>
</feature>
<feature type="region of interest" description="Disordered" evidence="17">
    <location>
        <begin position="1069"/>
        <end position="1091"/>
    </location>
</feature>
<evidence type="ECO:0000256" key="6">
    <source>
        <dbReference type="ARBA" id="ARBA00022801"/>
    </source>
</evidence>
<keyword evidence="11" id="KW-0472">Membrane</keyword>
<feature type="domain" description="Cyclic nucleotide-binding" evidence="18">
    <location>
        <begin position="330"/>
        <end position="435"/>
    </location>
</feature>
<dbReference type="Proteomes" id="UP000694726">
    <property type="component" value="Unplaced"/>
</dbReference>
<keyword evidence="9" id="KW-1133">Transmembrane helix</keyword>
<keyword evidence="7" id="KW-0256">Endoplasmic reticulum</keyword>
<keyword evidence="8 16" id="KW-0442">Lipid degradation</keyword>
<dbReference type="InterPro" id="IPR002641">
    <property type="entry name" value="PNPLA_dom"/>
</dbReference>
<evidence type="ECO:0000256" key="7">
    <source>
        <dbReference type="ARBA" id="ARBA00022824"/>
    </source>
</evidence>
<dbReference type="Gene3D" id="3.40.1090.10">
    <property type="entry name" value="Cytosolic phospholipase A2 catalytic domain"/>
    <property type="match status" value="2"/>
</dbReference>
<feature type="active site" description="Nucleophile" evidence="16">
    <location>
        <position position="700"/>
    </location>
</feature>
<dbReference type="PROSITE" id="PS50042">
    <property type="entry name" value="CNMP_BINDING_3"/>
    <property type="match status" value="2"/>
</dbReference>
<dbReference type="GO" id="GO:0016042">
    <property type="term" value="P:lipid catabolic process"/>
    <property type="evidence" value="ECO:0007669"/>
    <property type="project" value="UniProtKB-UniRule"/>
</dbReference>
<evidence type="ECO:0000256" key="5">
    <source>
        <dbReference type="ARBA" id="ARBA00022692"/>
    </source>
</evidence>
<dbReference type="Ensembl" id="ENSSSCT00015042541.1">
    <property type="protein sequence ID" value="ENSSSCP00015016823.1"/>
    <property type="gene ID" value="ENSSSCG00015029279.1"/>
</dbReference>
<evidence type="ECO:0000313" key="20">
    <source>
        <dbReference type="Ensembl" id="ENSSSCP00015016823.1"/>
    </source>
</evidence>
<protein>
    <recommendedName>
        <fullName evidence="3">lysophospholipase</fullName>
        <ecNumber evidence="3">3.1.1.5</ecNumber>
    </recommendedName>
</protein>
<feature type="domain" description="Cyclic nucleotide-binding" evidence="18">
    <location>
        <begin position="198"/>
        <end position="302"/>
    </location>
</feature>
<dbReference type="InterPro" id="IPR000595">
    <property type="entry name" value="cNMP-bd_dom"/>
</dbReference>
<dbReference type="InterPro" id="IPR016035">
    <property type="entry name" value="Acyl_Trfase/lysoPLipase"/>
</dbReference>
<dbReference type="AlphaFoldDB" id="A0A8D0U0T4"/>
<feature type="region of interest" description="Disordered" evidence="17">
    <location>
        <begin position="963"/>
        <end position="986"/>
    </location>
</feature>
<dbReference type="CDD" id="cd00038">
    <property type="entry name" value="CAP_ED"/>
    <property type="match status" value="2"/>
</dbReference>
<evidence type="ECO:0000256" key="9">
    <source>
        <dbReference type="ARBA" id="ARBA00022989"/>
    </source>
</evidence>
<evidence type="ECO:0000256" key="17">
    <source>
        <dbReference type="SAM" id="MobiDB-lite"/>
    </source>
</evidence>
<dbReference type="EC" id="3.1.1.5" evidence="3"/>
<dbReference type="InterPro" id="IPR014710">
    <property type="entry name" value="RmlC-like_jellyroll"/>
</dbReference>
<dbReference type="InterPro" id="IPR056556">
    <property type="entry name" value="NTE1_P-loop_dom"/>
</dbReference>
<comment type="catalytic activity">
    <reaction evidence="15">
        <text>1-hexadecanoyl-sn-glycero-3-phosphocholine + H2O = sn-glycerol 3-phosphocholine + hexadecanoate + H(+)</text>
        <dbReference type="Rhea" id="RHEA:40435"/>
        <dbReference type="ChEBI" id="CHEBI:7896"/>
        <dbReference type="ChEBI" id="CHEBI:15377"/>
        <dbReference type="ChEBI" id="CHEBI:15378"/>
        <dbReference type="ChEBI" id="CHEBI:16870"/>
        <dbReference type="ChEBI" id="CHEBI:72998"/>
    </reaction>
    <physiologicalReaction direction="left-to-right" evidence="15">
        <dbReference type="Rhea" id="RHEA:40436"/>
    </physiologicalReaction>
</comment>
<evidence type="ECO:0000256" key="12">
    <source>
        <dbReference type="ARBA" id="ARBA00047314"/>
    </source>
</evidence>
<dbReference type="Pfam" id="PF00027">
    <property type="entry name" value="cNMP_binding"/>
    <property type="match status" value="2"/>
</dbReference>
<feature type="compositionally biased region" description="Basic and acidic residues" evidence="17">
    <location>
        <begin position="133"/>
        <end position="149"/>
    </location>
</feature>
<dbReference type="PROSITE" id="PS51635">
    <property type="entry name" value="PNPLA"/>
    <property type="match status" value="1"/>
</dbReference>
<dbReference type="SUPFAM" id="SSF52151">
    <property type="entry name" value="FabD/lysophospholipase-like"/>
    <property type="match status" value="1"/>
</dbReference>
<evidence type="ECO:0000256" key="10">
    <source>
        <dbReference type="ARBA" id="ARBA00023098"/>
    </source>
</evidence>
<proteinExistence type="inferred from homology"/>
<dbReference type="CDD" id="cd07225">
    <property type="entry name" value="Pat_PNPLA6_PNPLA7"/>
    <property type="match status" value="1"/>
</dbReference>
<evidence type="ECO:0000256" key="14">
    <source>
        <dbReference type="ARBA" id="ARBA00048454"/>
    </source>
</evidence>
<feature type="compositionally biased region" description="Basic and acidic residues" evidence="17">
    <location>
        <begin position="104"/>
        <end position="120"/>
    </location>
</feature>
<dbReference type="PANTHER" id="PTHR14226:SF23">
    <property type="entry name" value="PATATIN-LIKE PHOSPHOLIPASE DOMAIN-CONTAINING PROTEIN 7"/>
    <property type="match status" value="1"/>
</dbReference>
<dbReference type="SUPFAM" id="SSF51206">
    <property type="entry name" value="cAMP-binding domain-like"/>
    <property type="match status" value="2"/>
</dbReference>
<accession>A0A8D0U0T4</accession>
<feature type="active site" description="Proton acceptor" evidence="16">
    <location>
        <position position="820"/>
    </location>
</feature>
<comment type="subcellular location">
    <subcellularLocation>
        <location evidence="1">Endoplasmic reticulum membrane</location>
        <topology evidence="1">Single-pass type III membrane protein</topology>
    </subcellularLocation>
</comment>
<dbReference type="FunFam" id="3.40.1090.10:FF:000001">
    <property type="entry name" value="neuropathy target esterase isoform X2"/>
    <property type="match status" value="1"/>
</dbReference>
<keyword evidence="10 16" id="KW-0443">Lipid metabolism</keyword>
<evidence type="ECO:0000256" key="2">
    <source>
        <dbReference type="ARBA" id="ARBA00006636"/>
    </source>
</evidence>
<keyword evidence="5" id="KW-0812">Transmembrane</keyword>
<evidence type="ECO:0000256" key="8">
    <source>
        <dbReference type="ARBA" id="ARBA00022963"/>
    </source>
</evidence>
<evidence type="ECO:0000256" key="3">
    <source>
        <dbReference type="ARBA" id="ARBA00013274"/>
    </source>
</evidence>
<feature type="compositionally biased region" description="Pro residues" evidence="17">
    <location>
        <begin position="973"/>
        <end position="985"/>
    </location>
</feature>
<sequence length="1118" mass="122283">VPSTVLRLPAMAFQGVFEKYPETLVRVVQIIMVRLQRVTFLALHNYLGLTTELFNPESQAIPLVSIASVAAGKARRQPSDRGGSRAMASGPVLKRSHSSPLPSVHKDTLDERGKAQEGDRAPLAPPGATSDQRTARDCTRVSQPSEERPGSALASKSKKSVVLAETPPAVFHLPDSDSEDTIPSRKTDAILGAAKKDLLTLMKLDDPSLLDNRVTLLHVPGGTVVSRQGDQDVNILFVVSGLLHVYQRKIDSEEDTCLFVTRPGEMVGQLAVLTGEPLIFTIRANRDCSFLSISKAHFYDIMRRQPAVVLSVAHSVVKRVSSFVRQIDFALDWMEVEAGRAIYRQGDTSDCTYIVLSGRLRAVIRKDDGKKRLAGEYGRGDLIGVVEALTHQARATTVHAVRDSELAKLPAGALTSIKRRYPQVVTRLIHLLGEKILGSLQQGSATGHQFGLHAVGSKWDSGNPASNLSTVAVMPASEDVPLTAFALELKHALSAIGPILLLTSDNIKQRLGTAALDSLHEYRLSSWLGQQEDVHRIVLYQADSTLTPWTQRCIRQADCILIVGLGEQEPTVGELERMLERSAVRAQKQLVLLHREDGPAPARTVDWLNMRSWCSGHLHLCCPRRIFSRRSLPKLVELYERVCQRPPDRHSDFSRLARVLTGNAIALVLGGGGARGCAQVGIIRALAESGIPVDMVGGTSIGAFMGALYAEERNYSQMRIRAKQWAEGMTSMVKTVLDLTYPVTSVFSGAGFNSGIYSVFKDRQIEDLWIPAFAITTDISASAMRVHTDGSLWRYVRASMSLSGYMPPLCDPKDGHLLMDGGYINNLPADVARSMGAKVVIAIDVGSQDETDLTNYGDALSGWWLLWKRWNPLATKVKVLNMAEIQTRLAYVCCVRQLEMVRNSDYCEYLRPPIDNYGTLDFGKFDEICEVGYQHGRTVFDIWGRSGVLEKMLQDRQGTSKMKAGDVSAWAAPSPPPAGPLPPSPEEGRVLAQLLTAHACGTPASRRGARRQGYRQQSSAQCPLSLPHSGSLPLKCSYGRRRRCSGWAAQAPAHLHAPVPTVGLNHPGSQRREVCSQGLGQLSPPPRPPGPHLPQCLLHGPCRDCVTYRACQGGRSGR</sequence>
<dbReference type="InterPro" id="IPR018490">
    <property type="entry name" value="cNMP-bd_dom_sf"/>
</dbReference>
<feature type="domain" description="PNPLA" evidence="19">
    <location>
        <begin position="667"/>
        <end position="833"/>
    </location>
</feature>
<keyword evidence="4" id="KW-0597">Phosphoprotein</keyword>
<evidence type="ECO:0000256" key="11">
    <source>
        <dbReference type="ARBA" id="ARBA00023136"/>
    </source>
</evidence>
<evidence type="ECO:0000256" key="15">
    <source>
        <dbReference type="ARBA" id="ARBA00048656"/>
    </source>
</evidence>
<feature type="short sequence motif" description="GXGXXG" evidence="16">
    <location>
        <begin position="671"/>
        <end position="676"/>
    </location>
</feature>
<comment type="catalytic activity">
    <reaction evidence="14">
        <text>a 1-acyl-sn-glycero-3-phosphocholine + H2O = sn-glycerol 3-phosphocholine + a fatty acid + H(+)</text>
        <dbReference type="Rhea" id="RHEA:15177"/>
        <dbReference type="ChEBI" id="CHEBI:15377"/>
        <dbReference type="ChEBI" id="CHEBI:15378"/>
        <dbReference type="ChEBI" id="CHEBI:16870"/>
        <dbReference type="ChEBI" id="CHEBI:28868"/>
        <dbReference type="ChEBI" id="CHEBI:58168"/>
        <dbReference type="EC" id="3.1.1.5"/>
    </reaction>
    <physiologicalReaction direction="left-to-right" evidence="14">
        <dbReference type="Rhea" id="RHEA:15178"/>
    </physiologicalReaction>
</comment>
<dbReference type="SMART" id="SM00100">
    <property type="entry name" value="cNMP"/>
    <property type="match status" value="2"/>
</dbReference>
<comment type="catalytic activity">
    <reaction evidence="12">
        <text>1-(9Z-octadecenoyl)-sn-glycero-3-phosphocholine + H2O = sn-glycerol 3-phosphocholine + (9Z)-octadecenoate + H(+)</text>
        <dbReference type="Rhea" id="RHEA:40807"/>
        <dbReference type="ChEBI" id="CHEBI:15377"/>
        <dbReference type="ChEBI" id="CHEBI:15378"/>
        <dbReference type="ChEBI" id="CHEBI:16870"/>
        <dbReference type="ChEBI" id="CHEBI:28610"/>
        <dbReference type="ChEBI" id="CHEBI:30823"/>
    </reaction>
    <physiologicalReaction direction="left-to-right" evidence="12">
        <dbReference type="Rhea" id="RHEA:40808"/>
    </physiologicalReaction>
</comment>